<dbReference type="Gene3D" id="3.40.50.300">
    <property type="entry name" value="P-loop containing nucleotide triphosphate hydrolases"/>
    <property type="match status" value="1"/>
</dbReference>
<dbReference type="Proteomes" id="UP001519332">
    <property type="component" value="Unassembled WGS sequence"/>
</dbReference>
<dbReference type="RefSeq" id="WP_209645132.1">
    <property type="nucleotide sequence ID" value="NZ_JAGINW010000001.1"/>
</dbReference>
<dbReference type="Pfam" id="PF13424">
    <property type="entry name" value="TPR_12"/>
    <property type="match status" value="1"/>
</dbReference>
<proteinExistence type="predicted"/>
<evidence type="ECO:0000313" key="3">
    <source>
        <dbReference type="EMBL" id="MBP2328063.1"/>
    </source>
</evidence>
<dbReference type="Gene3D" id="1.25.40.10">
    <property type="entry name" value="Tetratricopeptide repeat domain"/>
    <property type="match status" value="4"/>
</dbReference>
<dbReference type="InterPro" id="IPR019734">
    <property type="entry name" value="TPR_rpt"/>
</dbReference>
<feature type="region of interest" description="Disordered" evidence="2">
    <location>
        <begin position="1224"/>
        <end position="1250"/>
    </location>
</feature>
<keyword evidence="1" id="KW-0802">TPR repeat</keyword>
<evidence type="ECO:0000313" key="4">
    <source>
        <dbReference type="Proteomes" id="UP001519332"/>
    </source>
</evidence>
<feature type="repeat" description="TPR" evidence="1">
    <location>
        <begin position="1192"/>
        <end position="1225"/>
    </location>
</feature>
<dbReference type="PANTHER" id="PTHR47691:SF3">
    <property type="entry name" value="HTH-TYPE TRANSCRIPTIONAL REGULATOR RV0890C-RELATED"/>
    <property type="match status" value="1"/>
</dbReference>
<dbReference type="Pfam" id="PF13176">
    <property type="entry name" value="TPR_7"/>
    <property type="match status" value="1"/>
</dbReference>
<keyword evidence="4" id="KW-1185">Reference proteome</keyword>
<dbReference type="InterPro" id="IPR027417">
    <property type="entry name" value="P-loop_NTPase"/>
</dbReference>
<dbReference type="PANTHER" id="PTHR47691">
    <property type="entry name" value="REGULATOR-RELATED"/>
    <property type="match status" value="1"/>
</dbReference>
<dbReference type="SUPFAM" id="SSF48452">
    <property type="entry name" value="TPR-like"/>
    <property type="match status" value="5"/>
</dbReference>
<reference evidence="3 4" key="1">
    <citation type="submission" date="2021-03" db="EMBL/GenBank/DDBJ databases">
        <title>Sequencing the genomes of 1000 actinobacteria strains.</title>
        <authorList>
            <person name="Klenk H.-P."/>
        </authorList>
    </citation>
    <scope>NUCLEOTIDE SEQUENCE [LARGE SCALE GENOMIC DNA]</scope>
    <source>
        <strain evidence="3 4">DSM 46670</strain>
    </source>
</reference>
<protein>
    <submittedName>
        <fullName evidence="3">Tetratricopeptide (TPR) repeat protein</fullName>
    </submittedName>
</protein>
<evidence type="ECO:0000256" key="2">
    <source>
        <dbReference type="SAM" id="MobiDB-lite"/>
    </source>
</evidence>
<sequence>MPESAANSMSGMADVVVQAHTIQGDVNVGIVVDPRLPLPRQLPVAAPGFVGRADQLAELDAVFEADPAGSVVISAIDGSAGIGKTTLALHWAHRAVNRFPDGQLYVNLQGFSASGDPVRPAEALQGFLNAFDLPAGSVPTDVNARAALFRSLVSDRRMLIVLDNARDVDQVRPLLPGSPLCGVIITSRNRLTGLVALDGARLMPLDVLAQEEAHELLAHRVGTDRAAAEADAVTSLTESCSGLPLALAIVGARGASEPDLPLDELVAELRDERDRLSAFHAGDENTDLQAVFSWSYKSLSPQAAELFRNLGSHPGPEIGFEAATVLGATRRLLTELTRANLLDQYVSQRYRFHDLLRLYARELGADPEPMRRLAGWYRDRVAGATAWINSRLDVEREHRTKWDALRWLEGERANLVALVMSGASAETACLLAPFFRERMHVDDWRATLGQASKTTNAVLKVRIQAEIMLYLAQTTTVEAELPLPQGIQELPPADHADVLRIVADAYLESGRIGLARKAAVDCVERLRALGNRRAEAWALANLAQLYSHQLLFDETTECLTRTQEIWRELNDPWFEADALIRQADADRLRSEVVTALRCVDRAVTLYTTTFDDQVSRARAFALYGQILREFGVAAQAIDCQLKALEILASQPEPRERAEVLAELVDTALSLGRIGVAKEFLRQLLAAGRSLNDPQARNRGFLVSLGFHSDAGDFRVPQSDDWMRGQRPAALKHGAQNLARFHAAQGRIATAVGYIIEDGSAESLMKLAEVYRSAYRDAEAVPCMVKARDLSRQLDDPKTEAVALDYLGNMYQDMGRFRVAIDMHEAAVGVRTSMGVDSYRTGWNLVDIAYCHRESGRFDDALATFERGLAVRQEAGNTYGVVQMLGMVAETHVLRREFDQAARRLSEAVALSTREMLDPAAWTLADLVHYYSQQYRFAEAEQCYWAALPTLQRQGGDRRALTLQGYFAQMRIKQGRATEAIELLRYHLDFLTAIEDFTWTAKFRADLVRALLDQRRFAEAESFARHGVEVAVRTEADRGQLRFLGLLGEIATARGQFGAAQAYFRQAADLGDRNGDGARAHHLAGLAKAQLEGGDTDAAIATCQTRLAVVRTLGDDRAVAQALAELAVAQQNPGPLDECLSVCDALEDPWAVARTLKDCARAAERMGEPSRVIEYLSRRADLGHTLFELGICAEAAADLGEHHLRHGRPAEAVRAHQQALDLREELGDPPGIADASDRLATAKAAAGRTPQ</sequence>
<dbReference type="Pfam" id="PF13374">
    <property type="entry name" value="TPR_10"/>
    <property type="match status" value="1"/>
</dbReference>
<accession>A0ABS4TUL5</accession>
<gene>
    <name evidence="3" type="ORF">JOF56_008448</name>
</gene>
<dbReference type="SUPFAM" id="SSF52540">
    <property type="entry name" value="P-loop containing nucleoside triphosphate hydrolases"/>
    <property type="match status" value="1"/>
</dbReference>
<organism evidence="3 4">
    <name type="scientific">Kibdelosporangium banguiense</name>
    <dbReference type="NCBI Taxonomy" id="1365924"/>
    <lineage>
        <taxon>Bacteria</taxon>
        <taxon>Bacillati</taxon>
        <taxon>Actinomycetota</taxon>
        <taxon>Actinomycetes</taxon>
        <taxon>Pseudonocardiales</taxon>
        <taxon>Pseudonocardiaceae</taxon>
        <taxon>Kibdelosporangium</taxon>
    </lineage>
</organism>
<comment type="caution">
    <text evidence="3">The sequence shown here is derived from an EMBL/GenBank/DDBJ whole genome shotgun (WGS) entry which is preliminary data.</text>
</comment>
<dbReference type="InterPro" id="IPR011990">
    <property type="entry name" value="TPR-like_helical_dom_sf"/>
</dbReference>
<dbReference type="PRINTS" id="PR00364">
    <property type="entry name" value="DISEASERSIST"/>
</dbReference>
<dbReference type="SMART" id="SM00028">
    <property type="entry name" value="TPR"/>
    <property type="match status" value="9"/>
</dbReference>
<evidence type="ECO:0000256" key="1">
    <source>
        <dbReference type="PROSITE-ProRule" id="PRU00339"/>
    </source>
</evidence>
<dbReference type="EMBL" id="JAGINW010000001">
    <property type="protein sequence ID" value="MBP2328063.1"/>
    <property type="molecule type" value="Genomic_DNA"/>
</dbReference>
<dbReference type="PROSITE" id="PS50005">
    <property type="entry name" value="TPR"/>
    <property type="match status" value="1"/>
</dbReference>
<name>A0ABS4TUL5_9PSEU</name>